<dbReference type="PANTHER" id="PTHR46268">
    <property type="entry name" value="STRESS RESPONSE PROTEIN NHAX"/>
    <property type="match status" value="1"/>
</dbReference>
<organism evidence="5 6">
    <name type="scientific">Edaphosphingomonas haloaromaticamans</name>
    <dbReference type="NCBI Taxonomy" id="653954"/>
    <lineage>
        <taxon>Bacteria</taxon>
        <taxon>Pseudomonadati</taxon>
        <taxon>Pseudomonadota</taxon>
        <taxon>Alphaproteobacteria</taxon>
        <taxon>Sphingomonadales</taxon>
        <taxon>Rhizorhabdaceae</taxon>
        <taxon>Edaphosphingomonas</taxon>
    </lineage>
</organism>
<proteinExistence type="inferred from homology"/>
<dbReference type="PANTHER" id="PTHR46268:SF27">
    <property type="entry name" value="UNIVERSAL STRESS PROTEIN RV2623"/>
    <property type="match status" value="1"/>
</dbReference>
<dbReference type="OrthoDB" id="5564966at2"/>
<comment type="caution">
    <text evidence="5">The sequence shown here is derived from an EMBL/GenBank/DDBJ whole genome shotgun (WGS) entry which is preliminary data.</text>
</comment>
<dbReference type="InterPro" id="IPR006015">
    <property type="entry name" value="Universal_stress_UspA"/>
</dbReference>
<dbReference type="InterPro" id="IPR006016">
    <property type="entry name" value="UspA"/>
</dbReference>
<dbReference type="Gene3D" id="3.40.50.620">
    <property type="entry name" value="HUPs"/>
    <property type="match status" value="2"/>
</dbReference>
<dbReference type="CDD" id="cd00293">
    <property type="entry name" value="USP-like"/>
    <property type="match status" value="2"/>
</dbReference>
<dbReference type="Proteomes" id="UP000179467">
    <property type="component" value="Unassembled WGS sequence"/>
</dbReference>
<evidence type="ECO:0000313" key="6">
    <source>
        <dbReference type="Proteomes" id="UP000179467"/>
    </source>
</evidence>
<protein>
    <submittedName>
        <fullName evidence="5">Universal stress protein</fullName>
    </submittedName>
</protein>
<dbReference type="RefSeq" id="WP_139181676.1">
    <property type="nucleotide sequence ID" value="NZ_MIPT01000001.1"/>
</dbReference>
<gene>
    <name evidence="5" type="ORF">BHE75_01677</name>
</gene>
<evidence type="ECO:0000259" key="4">
    <source>
        <dbReference type="Pfam" id="PF00582"/>
    </source>
</evidence>
<accession>A0A1S1HBR8</accession>
<feature type="domain" description="UspA" evidence="4">
    <location>
        <begin position="10"/>
        <end position="147"/>
    </location>
</feature>
<evidence type="ECO:0000256" key="1">
    <source>
        <dbReference type="ARBA" id="ARBA00008791"/>
    </source>
</evidence>
<sequence length="295" mass="33103">MDEPVVAAPKRIMLATDLSCRCDRALDRARRLARDWKATLVLVHVMEPGLADRIRTEPDVPSWRRTGDPATKMRHQIWRDLAGDMADVDVRVVEGEAAEQLLAVAAEERCDLIVTGVARDGILGPMVLGTTVNKLVRHAEVPVLIVRNRVNRPYGKIVVGTDFSDSSARALTTAAKWFPTAEYVLFHGYDIPFDDLLDKDEFGRQLAAMEERCKADFLAKTPLDDAVRERVHLLIEHGNPERLLWDYVTDQEADLTVIGSHGRSAFFDVLIGSMTKRLLESAQGDTLVVRRPRTR</sequence>
<dbReference type="SUPFAM" id="SSF52402">
    <property type="entry name" value="Adenine nucleotide alpha hydrolases-like"/>
    <property type="match status" value="2"/>
</dbReference>
<dbReference type="EMBL" id="MIPT01000001">
    <property type="protein sequence ID" value="OHT19689.1"/>
    <property type="molecule type" value="Genomic_DNA"/>
</dbReference>
<keyword evidence="6" id="KW-1185">Reference proteome</keyword>
<evidence type="ECO:0000256" key="3">
    <source>
        <dbReference type="ARBA" id="ARBA00022840"/>
    </source>
</evidence>
<evidence type="ECO:0000313" key="5">
    <source>
        <dbReference type="EMBL" id="OHT19689.1"/>
    </source>
</evidence>
<keyword evidence="2" id="KW-0547">Nucleotide-binding</keyword>
<dbReference type="Pfam" id="PF00582">
    <property type="entry name" value="Usp"/>
    <property type="match status" value="2"/>
</dbReference>
<dbReference type="AlphaFoldDB" id="A0A1S1HBR8"/>
<evidence type="ECO:0000256" key="2">
    <source>
        <dbReference type="ARBA" id="ARBA00022741"/>
    </source>
</evidence>
<feature type="domain" description="UspA" evidence="4">
    <location>
        <begin position="154"/>
        <end position="290"/>
    </location>
</feature>
<dbReference type="PRINTS" id="PR01438">
    <property type="entry name" value="UNVRSLSTRESS"/>
</dbReference>
<dbReference type="GO" id="GO:0005524">
    <property type="term" value="F:ATP binding"/>
    <property type="evidence" value="ECO:0007669"/>
    <property type="project" value="UniProtKB-KW"/>
</dbReference>
<dbReference type="InterPro" id="IPR014729">
    <property type="entry name" value="Rossmann-like_a/b/a_fold"/>
</dbReference>
<keyword evidence="3" id="KW-0067">ATP-binding</keyword>
<reference evidence="5 6" key="1">
    <citation type="submission" date="2016-09" db="EMBL/GenBank/DDBJ databases">
        <title>Metabolic pathway, cell adaptation mechanisms and a novel monoxygenase revealed through proteogenomic-transcription analysis of a Sphingomonas haloaromaticamans strain degrading the fungicide ortho-phenylphenol.</title>
        <authorList>
            <person name="Perruchon C."/>
            <person name="Papadopoulou E.S."/>
            <person name="Rousidou C."/>
            <person name="Vasileiadis S."/>
            <person name="Tanou G."/>
            <person name="Amoutzias G."/>
            <person name="Molassiotis A."/>
            <person name="Karpouzas D.G."/>
        </authorList>
    </citation>
    <scope>NUCLEOTIDE SEQUENCE [LARGE SCALE GENOMIC DNA]</scope>
    <source>
        <strain evidence="5 6">P3</strain>
    </source>
</reference>
<name>A0A1S1HBR8_9SPHN</name>
<comment type="similarity">
    <text evidence="1">Belongs to the universal stress protein A family.</text>
</comment>